<comment type="caution">
    <text evidence="1">The sequence shown here is derived from an EMBL/GenBank/DDBJ whole genome shotgun (WGS) entry which is preliminary data.</text>
</comment>
<name>A0A5B7DAE3_PORTR</name>
<sequence length="71" mass="8019">MQANIDGLTCGEDTSELSLWPNIYFGDRVTPPPVPSLSHSTSPFQILLLHFLLHSESREHLEKHAKLKKIP</sequence>
<dbReference type="AlphaFoldDB" id="A0A5B7DAE3"/>
<keyword evidence="2" id="KW-1185">Reference proteome</keyword>
<evidence type="ECO:0000313" key="1">
    <source>
        <dbReference type="EMBL" id="MPC18136.1"/>
    </source>
</evidence>
<organism evidence="1 2">
    <name type="scientific">Portunus trituberculatus</name>
    <name type="common">Swimming crab</name>
    <name type="synonym">Neptunus trituberculatus</name>
    <dbReference type="NCBI Taxonomy" id="210409"/>
    <lineage>
        <taxon>Eukaryota</taxon>
        <taxon>Metazoa</taxon>
        <taxon>Ecdysozoa</taxon>
        <taxon>Arthropoda</taxon>
        <taxon>Crustacea</taxon>
        <taxon>Multicrustacea</taxon>
        <taxon>Malacostraca</taxon>
        <taxon>Eumalacostraca</taxon>
        <taxon>Eucarida</taxon>
        <taxon>Decapoda</taxon>
        <taxon>Pleocyemata</taxon>
        <taxon>Brachyura</taxon>
        <taxon>Eubrachyura</taxon>
        <taxon>Portunoidea</taxon>
        <taxon>Portunidae</taxon>
        <taxon>Portuninae</taxon>
        <taxon>Portunus</taxon>
    </lineage>
</organism>
<gene>
    <name evidence="1" type="ORF">E2C01_011011</name>
</gene>
<evidence type="ECO:0000313" key="2">
    <source>
        <dbReference type="Proteomes" id="UP000324222"/>
    </source>
</evidence>
<proteinExistence type="predicted"/>
<dbReference type="EMBL" id="VSRR010000650">
    <property type="protein sequence ID" value="MPC18136.1"/>
    <property type="molecule type" value="Genomic_DNA"/>
</dbReference>
<dbReference type="Proteomes" id="UP000324222">
    <property type="component" value="Unassembled WGS sequence"/>
</dbReference>
<accession>A0A5B7DAE3</accession>
<protein>
    <submittedName>
        <fullName evidence="1">Uncharacterized protein</fullName>
    </submittedName>
</protein>
<reference evidence="1 2" key="1">
    <citation type="submission" date="2019-05" db="EMBL/GenBank/DDBJ databases">
        <title>Another draft genome of Portunus trituberculatus and its Hox gene families provides insights of decapod evolution.</title>
        <authorList>
            <person name="Jeong J.-H."/>
            <person name="Song I."/>
            <person name="Kim S."/>
            <person name="Choi T."/>
            <person name="Kim D."/>
            <person name="Ryu S."/>
            <person name="Kim W."/>
        </authorList>
    </citation>
    <scope>NUCLEOTIDE SEQUENCE [LARGE SCALE GENOMIC DNA]</scope>
    <source>
        <tissue evidence="1">Muscle</tissue>
    </source>
</reference>